<accession>A0A4D6T7X0</accession>
<dbReference type="GeneID" id="80559471"/>
<dbReference type="RefSeq" id="YP_010842671.1">
    <property type="nucleotide sequence ID" value="NC_079144.1"/>
</dbReference>
<protein>
    <submittedName>
        <fullName evidence="1">Head-to-tail adaptor</fullName>
    </submittedName>
</protein>
<evidence type="ECO:0000313" key="1">
    <source>
        <dbReference type="EMBL" id="QCG77755.1"/>
    </source>
</evidence>
<sequence length="177" mass="18696">MPAPAFADASAVEELVNNGTSTANALAAALGEVRRYCQWHVAPLWEHHTVTLTGRGPSLILPTLNVVTLEEIVENGTTLDLTRVDSDAGILEHRDGRAWSPRRGGITVTMTHGYTLDEVPELVSLILDVAAGAHLAPVGLGNGPEKIGPFEYGGASGVTLTPAHHTVLDAYRLPVLP</sequence>
<reference evidence="1 2" key="1">
    <citation type="submission" date="2019-04" db="EMBL/GenBank/DDBJ databases">
        <authorList>
            <person name="Pope W.H."/>
            <person name="Garlena R.A."/>
            <person name="Russell D.A."/>
            <person name="Jacobs-Sera D."/>
            <person name="Hatfull G.F."/>
        </authorList>
    </citation>
    <scope>NUCLEOTIDE SEQUENCE [LARGE SCALE GENOMIC DNA]</scope>
</reference>
<dbReference type="EMBL" id="MK814759">
    <property type="protein sequence ID" value="QCG77755.1"/>
    <property type="molecule type" value="Genomic_DNA"/>
</dbReference>
<dbReference type="Proteomes" id="UP000298786">
    <property type="component" value="Segment"/>
</dbReference>
<gene>
    <name evidence="1" type="primary">9</name>
    <name evidence="1" type="ORF">SEA_REYJA_9</name>
</gene>
<organism evidence="1 2">
    <name type="scientific">Gordonia phage Reyja</name>
    <dbReference type="NCBI Taxonomy" id="2571250"/>
    <lineage>
        <taxon>Viruses</taxon>
        <taxon>Duplodnaviria</taxon>
        <taxon>Heunggongvirae</taxon>
        <taxon>Uroviricota</taxon>
        <taxon>Caudoviricetes</taxon>
        <taxon>Santhisvirus</taxon>
        <taxon>Santhisvirus reyja</taxon>
    </lineage>
</organism>
<dbReference type="KEGG" id="vg:80559471"/>
<proteinExistence type="predicted"/>
<keyword evidence="2" id="KW-1185">Reference proteome</keyword>
<evidence type="ECO:0000313" key="2">
    <source>
        <dbReference type="Proteomes" id="UP000298786"/>
    </source>
</evidence>
<name>A0A4D6T7X0_9CAUD</name>